<dbReference type="EMBL" id="BNJK01000002">
    <property type="protein sequence ID" value="GHP00288.1"/>
    <property type="molecule type" value="Genomic_DNA"/>
</dbReference>
<comment type="similarity">
    <text evidence="1">Belongs to the RutC family.</text>
</comment>
<dbReference type="InterPro" id="IPR035959">
    <property type="entry name" value="RutC-like_sf"/>
</dbReference>
<dbReference type="InterPro" id="IPR006175">
    <property type="entry name" value="YjgF/YER057c/UK114"/>
</dbReference>
<dbReference type="Proteomes" id="UP000597444">
    <property type="component" value="Unassembled WGS sequence"/>
</dbReference>
<accession>A0A8J3J0V0</accession>
<protein>
    <submittedName>
        <fullName evidence="2">Enamine deaminase RidA</fullName>
    </submittedName>
</protein>
<dbReference type="AlphaFoldDB" id="A0A8J3J0V0"/>
<keyword evidence="3" id="KW-1185">Reference proteome</keyword>
<gene>
    <name evidence="2" type="ORF">KSF_103350</name>
</gene>
<dbReference type="RefSeq" id="WP_220210833.1">
    <property type="nucleotide sequence ID" value="NZ_BNJK01000002.1"/>
</dbReference>
<evidence type="ECO:0000313" key="2">
    <source>
        <dbReference type="EMBL" id="GHP00288.1"/>
    </source>
</evidence>
<name>A0A8J3J0V0_9CHLR</name>
<evidence type="ECO:0000313" key="3">
    <source>
        <dbReference type="Proteomes" id="UP000597444"/>
    </source>
</evidence>
<reference evidence="2" key="1">
    <citation type="submission" date="2020-10" db="EMBL/GenBank/DDBJ databases">
        <title>Taxonomic study of unclassified bacteria belonging to the class Ktedonobacteria.</title>
        <authorList>
            <person name="Yabe S."/>
            <person name="Wang C.M."/>
            <person name="Zheng Y."/>
            <person name="Sakai Y."/>
            <person name="Cavaletti L."/>
            <person name="Monciardini P."/>
            <person name="Donadio S."/>
        </authorList>
    </citation>
    <scope>NUCLEOTIDE SEQUENCE</scope>
    <source>
        <strain evidence="2">ID150040</strain>
    </source>
</reference>
<dbReference type="Gene3D" id="3.30.1330.40">
    <property type="entry name" value="RutC-like"/>
    <property type="match status" value="1"/>
</dbReference>
<comment type="caution">
    <text evidence="2">The sequence shown here is derived from an EMBL/GenBank/DDBJ whole genome shotgun (WGS) entry which is preliminary data.</text>
</comment>
<dbReference type="PANTHER" id="PTHR11803:SF58">
    <property type="entry name" value="PROTEIN HMF1-RELATED"/>
    <property type="match status" value="1"/>
</dbReference>
<evidence type="ECO:0000256" key="1">
    <source>
        <dbReference type="ARBA" id="ARBA00010552"/>
    </source>
</evidence>
<dbReference type="SUPFAM" id="SSF55298">
    <property type="entry name" value="YjgF-like"/>
    <property type="match status" value="1"/>
</dbReference>
<dbReference type="GO" id="GO:0019239">
    <property type="term" value="F:deaminase activity"/>
    <property type="evidence" value="ECO:0007669"/>
    <property type="project" value="TreeGrafter"/>
</dbReference>
<dbReference type="Pfam" id="PF01042">
    <property type="entry name" value="Ribonuc_L-PSP"/>
    <property type="match status" value="1"/>
</dbReference>
<organism evidence="2 3">
    <name type="scientific">Reticulibacter mediterranei</name>
    <dbReference type="NCBI Taxonomy" id="2778369"/>
    <lineage>
        <taxon>Bacteria</taxon>
        <taxon>Bacillati</taxon>
        <taxon>Chloroflexota</taxon>
        <taxon>Ktedonobacteria</taxon>
        <taxon>Ktedonobacterales</taxon>
        <taxon>Reticulibacteraceae</taxon>
        <taxon>Reticulibacter</taxon>
    </lineage>
</organism>
<proteinExistence type="inferred from homology"/>
<dbReference type="GO" id="GO:0005829">
    <property type="term" value="C:cytosol"/>
    <property type="evidence" value="ECO:0007669"/>
    <property type="project" value="TreeGrafter"/>
</dbReference>
<dbReference type="PANTHER" id="PTHR11803">
    <property type="entry name" value="2-IMINOBUTANOATE/2-IMINOPROPANOATE DEAMINASE RIDA"/>
    <property type="match status" value="1"/>
</dbReference>
<sequence>MATHPTNRRFINPSTLATPPGYTHVVEIRQGRTIFLAGQVALDPAGQIVGPQDFRAQAQQVFENLKAALAAVGADFTDVIKLNIYVVDISQLPILREVRERYVNPINPPVSTLVEVRRLAHEAFLLEIEAVAHVPE</sequence>
<dbReference type="CDD" id="cd00448">
    <property type="entry name" value="YjgF_YER057c_UK114_family"/>
    <property type="match status" value="1"/>
</dbReference>